<feature type="transmembrane region" description="Helical" evidence="11">
    <location>
        <begin position="1981"/>
        <end position="1999"/>
    </location>
</feature>
<evidence type="ECO:0000313" key="13">
    <source>
        <dbReference type="EMBL" id="CAF3696114.1"/>
    </source>
</evidence>
<dbReference type="FunFam" id="2.60.60.20:FF:000022">
    <property type="entry name" value="Uncharacterized protein"/>
    <property type="match status" value="1"/>
</dbReference>
<evidence type="ECO:0000256" key="6">
    <source>
        <dbReference type="ARBA" id="ARBA00022989"/>
    </source>
</evidence>
<dbReference type="InterPro" id="IPR001258">
    <property type="entry name" value="NHL_repeat"/>
</dbReference>
<gene>
    <name evidence="13" type="ORF">OKA104_LOCUS12160</name>
</gene>
<evidence type="ECO:0000256" key="5">
    <source>
        <dbReference type="ARBA" id="ARBA00022737"/>
    </source>
</evidence>
<dbReference type="CDD" id="cd05819">
    <property type="entry name" value="NHL"/>
    <property type="match status" value="3"/>
</dbReference>
<dbReference type="Pfam" id="PF01477">
    <property type="entry name" value="PLAT"/>
    <property type="match status" value="1"/>
</dbReference>
<feature type="transmembrane region" description="Helical" evidence="11">
    <location>
        <begin position="2227"/>
        <end position="2252"/>
    </location>
</feature>
<feature type="transmembrane region" description="Helical" evidence="11">
    <location>
        <begin position="2821"/>
        <end position="2843"/>
    </location>
</feature>
<dbReference type="InterPro" id="IPR046791">
    <property type="entry name" value="Polycystin_dom"/>
</dbReference>
<keyword evidence="8" id="KW-0325">Glycoprotein</keyword>
<evidence type="ECO:0000313" key="14">
    <source>
        <dbReference type="Proteomes" id="UP000663881"/>
    </source>
</evidence>
<dbReference type="GO" id="GO:0005262">
    <property type="term" value="F:calcium channel activity"/>
    <property type="evidence" value="ECO:0007669"/>
    <property type="project" value="TreeGrafter"/>
</dbReference>
<evidence type="ECO:0000259" key="12">
    <source>
        <dbReference type="PROSITE" id="PS50095"/>
    </source>
</evidence>
<evidence type="ECO:0000256" key="4">
    <source>
        <dbReference type="ARBA" id="ARBA00022729"/>
    </source>
</evidence>
<comment type="similarity">
    <text evidence="2">Belongs to the polycystin family.</text>
</comment>
<dbReference type="PANTHER" id="PTHR10877:SF194">
    <property type="entry name" value="LOCATION OF VULVA DEFECTIVE 1"/>
    <property type="match status" value="1"/>
</dbReference>
<keyword evidence="3 11" id="KW-0812">Transmembrane</keyword>
<sequence length="2996" mass="338958">MYYKLKNICLSFNQPKFCASATWNPDAITFANSQTIGTQPNDIFVSINNTVYVAENSYDRVQIWLEGNTNPSKTISNNLIPPHGLFVSVTNDIYIDNSVSGYGVEKWTMTSTSGTNVMNTNDICFHLFIDKNNTLYCSYSNLHQVVKTSLNNNHHMSTNVAGTGNAGSASNMLSSPNGIFVDAKFNLYVADSNNDRIQLFIHGQLNGQTIAGNGANNTIILNTPRAVILDADGYLFISDTFNHRIVASSANGFRCIVGCSSIAGSAANQLYKPWNIGFDSYGNLFVADRFNNRIQKFLLATNPCGITYNQPKFSSCATWDTNATTFSDNNTTGMKPYSVFVNTNNSIYVSGITSNQVYVWYNGSSSPNRNISRGSNISYSIFVGNNDDLYVDNGLYNGRVDKWSLNATNSSIAMYVNKYCRGIFVDMVNNIYCSIGFLNKVIKKPLNNDVNITTIAAGTGINGSGSYMLSDPRGIFVDIKFNLYVADCGNNRIQFYQPGNLNGTSLAGSKVPGTITLNCPTDIILDGDGDLFIVDSYNYRIVRSGLTGFQCLFGCTGTSTSTFGSAADQLNRPCSLSFDSDGNIYVADTYNNRIQKLLLATNSCDISYNQPTFCASAVWNSSATNFADNSTIGSHPNSIFLDVNNTIYVSAGSINQTIVWLDGNPNSTWNISGNLIYPHGIFVTNTNDIYIDNGYVNGRVEKWKLNGTNSTTVMYVNASCYSLFIDIHDNLYCSLKNSHKVIKKSLHTNANTSVTVAGNGINGSASNMLNMPCGIFIDIAVNLYVADCGNDRVQLMKSGETNGTTINTNTITLSCPTGVILDGDGYLFIVDSNNNRIVGSGANGFRCLVGCISGSSSLTNTLNNPTTLSFDSYGNIFVTDLGNERIQKFFFLNDSCGQTTETTETTASITTTPIIQDCSIPIITLIPNTLSLSSPIQFRRNQDFFISSNIQLKCNISLSTIMQWTINNCTSYNCLTSIEIDRTIPTTFSEIYIPSRTLPYGTYRFKLTVTMTSSPNLTSSASTYIKITPSLITANLVQFGTSMITRGYKQDLILDPGTYSVDPDENIFNTSNWNYEYYCRIYGLYNFPNILGFLLTIDDPRIDSSNPSCLSNETLVRYNGTSLSPNSSIIISSNSLSPNRTYQFMVIMTNRRNSSMQATGYLLVQIDNNYPQMIAIACVISEMCISNLEFQLVNPTTQVALFSICLGSCSSLLNITWNIYQGFNASLSTIHWTLFNQMIQYENLWFFGYNTSNFTATNDLFLHNPQVTFWRFEVVYTFALETSSSALNFIINQPPRNGSCSINPRNGTTSTLFTITCPNWFDEDGVQDYSIYGYTSDISEQTIIAFSSTSDFQVFLPAGDENTSLLYIIVHIRDTLDCVTEYNMSSIIVQTNSIDLIDFTNTLHNDTDSLVNNPFIQLLSSGNQNIVGQLITSFSQEFNKINTENIQNAVSNGIPFTSIFISPLGNQNLQKINTSLNSSALIEYHKQLNVYANIRDYLITYLTNLVITTSSSIKLQSSTLVQLTQATNQLTRTSSMVASDKCYQLANALYSMSNTISYEDVQTAANQITQCTTNVLTAVNGPLQQRTSVLDLDFSRANTLPQDYDTNLENEWSNLNIFSNGMGFSWETIETGRNIYYQKQLANTINIQATETMTLLTNALNIHINIGQNFLINTSSVFMSLETISIESLSNKSIKPIQNSRIYIPSNIKLNTITNSSISIRSMIQPLASTGNSQNTNLSTSLSFTILDQNGNEISIPSNNKHMIELIIPRDSNLIIPPMTLQNISSFNSTPHRQLFNLHFIDITSVVSISIHFEMHPLDTSLAYLLIYKFDSSPQLNSTMKQIDGWSLLCPSNLTVDDIYLYFIDNNHTIGHQSIIFGLRELNSTDYCLNQSISDPPISNEPFHFTADYELRIYTSGCYYLDTSNTWQSNGLLVGSLTNHYQTQCFSTHLTTFAGGFIVLPSPINWNNVFSNADFMKNKTIYITVICICILYLVLIIYARYKDKKDIEKLGITPLSDNHKTDQYYYEIIIFTGHRIDAGTQSKVYFILAGNDNETSVRRLIDPHREILQRGGIDAFVMSVPKSLGLLNYIRIWHDNSGKGTSASWFLKYIIVRDLQTMEKSYFICQNWLAVEKGDGLIERILPYADESQKNQFSYLLSKQAYHSMSEGHLWFSIFSRPPSNKFTRVQRCTCCFVLLFTAMLLNILYYDQTNETKTNQTSGSLSFGPLYISSQQISIGIIVEILSFVPSLLLVQFFRRINPRNSHNQASSLRDAIYKIKQQKQPISEKEIIKSNKNKRLSLNFPWWCLFIAYGLSFLLTVVSIFFITVRGIEFGDLKIQKWLTSLLTGFFSSIFFIQPLKVISLTVIFAFFIRNTDKEAGEYIDNDDNLQLDANEDYLHSLQNDSPFTNHCQTRINSLNQSEIAWARNQRLKEIQMWSIIREIITYITFLSLLYIVTYSNMNQNGFYQVNHFRKFFLNTRQNNYDYTKISTVHQYWSWLEDNFLENIHAQQWYNGEPPRNLSGFINDRSNRLIGWPTMRQLRVKSYSCFRNSTCQYDYNFFHEEKQSYQPGWKNQTTDMYNVSIEQAFQYQTGDQLGTYMYVGQHATYASGGYVYEFRGSLNDIKNDTAQLQRLNWIDSQTRAVIIQVNLYNPNSQLFISVNLLTEFLSTGGIDVQSSFQPISFQRIYLVFTSLSTLICAIFYMIFIIYIMINEIKSLIKLKMNYFRNFWSFIELGLIVCSWTIIGIYIWRYQEFSRIGELFQKTHGYVYINLERAVYINDIFIYLLAFSCFFGTIKFARLCRFNYRLLLFTKTLQYASNELLSFAFMSSIIYVAFITLFYLLFVSKISTCSTLLHTAQMLFEMTLMKFDAHEFTDAAAFLGPFCFSLFIIIVVFICMSMFLTIINDNFRTIRNNKKLNQDENQQIFSFMFYKFRNWIGLGGSLELEQFEKHDGQMRSKYFDPVEHFPDKIDQLLNALNRIYISQNNVLQKQEKQDL</sequence>
<dbReference type="InterPro" id="IPR003915">
    <property type="entry name" value="PKD_2"/>
</dbReference>
<feature type="transmembrane region" description="Helical" evidence="11">
    <location>
        <begin position="2781"/>
        <end position="2800"/>
    </location>
</feature>
<dbReference type="CDD" id="cd01752">
    <property type="entry name" value="PLAT_polycystin"/>
    <property type="match status" value="1"/>
</dbReference>
<evidence type="ECO:0000256" key="3">
    <source>
        <dbReference type="ARBA" id="ARBA00022692"/>
    </source>
</evidence>
<feature type="transmembrane region" description="Helical" evidence="11">
    <location>
        <begin position="2186"/>
        <end position="2207"/>
    </location>
</feature>
<dbReference type="Proteomes" id="UP000663881">
    <property type="component" value="Unassembled WGS sequence"/>
</dbReference>
<comment type="caution">
    <text evidence="9">Lacks conserved residue(s) required for the propagation of feature annotation.</text>
</comment>
<dbReference type="Pfam" id="PF08016">
    <property type="entry name" value="PKD_channel"/>
    <property type="match status" value="1"/>
</dbReference>
<reference evidence="13" key="1">
    <citation type="submission" date="2021-02" db="EMBL/GenBank/DDBJ databases">
        <authorList>
            <person name="Nowell W R."/>
        </authorList>
    </citation>
    <scope>NUCLEOTIDE SEQUENCE</scope>
</reference>
<organism evidence="13 14">
    <name type="scientific">Adineta steineri</name>
    <dbReference type="NCBI Taxonomy" id="433720"/>
    <lineage>
        <taxon>Eukaryota</taxon>
        <taxon>Metazoa</taxon>
        <taxon>Spiralia</taxon>
        <taxon>Gnathifera</taxon>
        <taxon>Rotifera</taxon>
        <taxon>Eurotatoria</taxon>
        <taxon>Bdelloidea</taxon>
        <taxon>Adinetida</taxon>
        <taxon>Adinetidae</taxon>
        <taxon>Adineta</taxon>
    </lineage>
</organism>
<feature type="transmembrane region" description="Helical" evidence="11">
    <location>
        <begin position="2302"/>
        <end position="2327"/>
    </location>
</feature>
<evidence type="ECO:0000256" key="1">
    <source>
        <dbReference type="ARBA" id="ARBA00004141"/>
    </source>
</evidence>
<dbReference type="Pfam" id="PF20519">
    <property type="entry name" value="Polycystin_dom"/>
    <property type="match status" value="1"/>
</dbReference>
<feature type="repeat" description="NHL" evidence="10">
    <location>
        <begin position="557"/>
        <end position="600"/>
    </location>
</feature>
<dbReference type="EMBL" id="CAJOAY010000579">
    <property type="protein sequence ID" value="CAF3696114.1"/>
    <property type="molecule type" value="Genomic_DNA"/>
</dbReference>
<dbReference type="InterPro" id="IPR001024">
    <property type="entry name" value="PLAT/LH2_dom"/>
</dbReference>
<dbReference type="SUPFAM" id="SSF50969">
    <property type="entry name" value="YVTN repeat-like/Quinoprotein amine dehydrogenase"/>
    <property type="match status" value="1"/>
</dbReference>
<dbReference type="GO" id="GO:0050982">
    <property type="term" value="P:detection of mechanical stimulus"/>
    <property type="evidence" value="ECO:0007669"/>
    <property type="project" value="TreeGrafter"/>
</dbReference>
<dbReference type="InterPro" id="IPR051223">
    <property type="entry name" value="Polycystin"/>
</dbReference>
<evidence type="ECO:0000256" key="7">
    <source>
        <dbReference type="ARBA" id="ARBA00023136"/>
    </source>
</evidence>
<dbReference type="Gene3D" id="2.120.10.30">
    <property type="entry name" value="TolB, C-terminal domain"/>
    <property type="match status" value="3"/>
</dbReference>
<dbReference type="PROSITE" id="PS50095">
    <property type="entry name" value="PLAT"/>
    <property type="match status" value="1"/>
</dbReference>
<feature type="domain" description="PLAT" evidence="12">
    <location>
        <begin position="2024"/>
        <end position="2143"/>
    </location>
</feature>
<dbReference type="SUPFAM" id="SSF101898">
    <property type="entry name" value="NHL repeat"/>
    <property type="match status" value="3"/>
</dbReference>
<evidence type="ECO:0000256" key="9">
    <source>
        <dbReference type="PROSITE-ProRule" id="PRU00152"/>
    </source>
</evidence>
<evidence type="ECO:0000256" key="10">
    <source>
        <dbReference type="PROSITE-ProRule" id="PRU00504"/>
    </source>
</evidence>
<feature type="transmembrane region" description="Helical" evidence="11">
    <location>
        <begin position="2876"/>
        <end position="2904"/>
    </location>
</feature>
<dbReference type="Gene3D" id="2.40.10.500">
    <property type="match status" value="2"/>
</dbReference>
<dbReference type="Pfam" id="PF02010">
    <property type="entry name" value="REJ"/>
    <property type="match status" value="1"/>
</dbReference>
<keyword evidence="5" id="KW-0677">Repeat</keyword>
<dbReference type="InterPro" id="IPR036392">
    <property type="entry name" value="PLAT/LH2_dom_sf"/>
</dbReference>
<protein>
    <recommendedName>
        <fullName evidence="12">PLAT domain-containing protein</fullName>
    </recommendedName>
</protein>
<dbReference type="GO" id="GO:0016020">
    <property type="term" value="C:membrane"/>
    <property type="evidence" value="ECO:0007669"/>
    <property type="project" value="UniProtKB-SubCell"/>
</dbReference>
<feature type="transmembrane region" description="Helical" evidence="11">
    <location>
        <begin position="2731"/>
        <end position="2749"/>
    </location>
</feature>
<feature type="transmembrane region" description="Helical" evidence="11">
    <location>
        <begin position="2347"/>
        <end position="2371"/>
    </location>
</feature>
<dbReference type="InterPro" id="IPR042060">
    <property type="entry name" value="PLAT_polycystin1"/>
</dbReference>
<comment type="caution">
    <text evidence="13">The sequence shown here is derived from an EMBL/GenBank/DDBJ whole genome shotgun (WGS) entry which is preliminary data.</text>
</comment>
<proteinExistence type="inferred from homology"/>
<comment type="subcellular location">
    <subcellularLocation>
        <location evidence="1">Membrane</location>
        <topology evidence="1">Multi-pass membrane protein</topology>
    </subcellularLocation>
</comment>
<dbReference type="PROSITE" id="PS51125">
    <property type="entry name" value="NHL"/>
    <property type="match status" value="1"/>
</dbReference>
<feature type="transmembrane region" description="Helical" evidence="11">
    <location>
        <begin position="2686"/>
        <end position="2711"/>
    </location>
</feature>
<keyword evidence="6 11" id="KW-1133">Transmembrane helix</keyword>
<dbReference type="GO" id="GO:0005509">
    <property type="term" value="F:calcium ion binding"/>
    <property type="evidence" value="ECO:0007669"/>
    <property type="project" value="InterPro"/>
</dbReference>
<evidence type="ECO:0000256" key="11">
    <source>
        <dbReference type="SAM" id="Phobius"/>
    </source>
</evidence>
<dbReference type="InterPro" id="IPR013122">
    <property type="entry name" value="PKD1_2_channel"/>
</dbReference>
<name>A0A818UIP0_9BILA</name>
<dbReference type="InterPro" id="IPR002859">
    <property type="entry name" value="PKD/REJ-like"/>
</dbReference>
<evidence type="ECO:0000256" key="2">
    <source>
        <dbReference type="ARBA" id="ARBA00007200"/>
    </source>
</evidence>
<dbReference type="Pfam" id="PF01436">
    <property type="entry name" value="NHL"/>
    <property type="match status" value="1"/>
</dbReference>
<keyword evidence="4" id="KW-0732">Signal</keyword>
<dbReference type="InterPro" id="IPR011042">
    <property type="entry name" value="6-blade_b-propeller_TolB-like"/>
</dbReference>
<dbReference type="SUPFAM" id="SSF49723">
    <property type="entry name" value="Lipase/lipooxygenase domain (PLAT/LH2 domain)"/>
    <property type="match status" value="1"/>
</dbReference>
<dbReference type="InterPro" id="IPR011044">
    <property type="entry name" value="Quino_amine_DH_bsu"/>
</dbReference>
<feature type="transmembrane region" description="Helical" evidence="11">
    <location>
        <begin position="2438"/>
        <end position="2457"/>
    </location>
</feature>
<dbReference type="SMART" id="SM00308">
    <property type="entry name" value="LH2"/>
    <property type="match status" value="1"/>
</dbReference>
<accession>A0A818UIP0</accession>
<dbReference type="PANTHER" id="PTHR10877">
    <property type="entry name" value="POLYCYSTIN FAMILY MEMBER"/>
    <property type="match status" value="1"/>
</dbReference>
<keyword evidence="7 11" id="KW-0472">Membrane</keyword>
<evidence type="ECO:0000256" key="8">
    <source>
        <dbReference type="ARBA" id="ARBA00023180"/>
    </source>
</evidence>
<dbReference type="PRINTS" id="PR01433">
    <property type="entry name" value="POLYCYSTIN2"/>
</dbReference>
<dbReference type="Gene3D" id="2.60.60.20">
    <property type="entry name" value="PLAT/LH2 domain"/>
    <property type="match status" value="1"/>
</dbReference>